<dbReference type="AlphaFoldDB" id="A0A402AC33"/>
<dbReference type="RefSeq" id="WP_246035250.1">
    <property type="nucleotide sequence ID" value="NZ_BIFS01000001.1"/>
</dbReference>
<accession>A0A402AC33</accession>
<evidence type="ECO:0000313" key="1">
    <source>
        <dbReference type="EMBL" id="GCE16655.1"/>
    </source>
</evidence>
<dbReference type="Proteomes" id="UP000287188">
    <property type="component" value="Unassembled WGS sequence"/>
</dbReference>
<keyword evidence="2" id="KW-1185">Reference proteome</keyword>
<dbReference type="EMBL" id="BIFS01000001">
    <property type="protein sequence ID" value="GCE16655.1"/>
    <property type="molecule type" value="Genomic_DNA"/>
</dbReference>
<protein>
    <submittedName>
        <fullName evidence="1">Uncharacterized protein</fullName>
    </submittedName>
</protein>
<evidence type="ECO:0000313" key="2">
    <source>
        <dbReference type="Proteomes" id="UP000287188"/>
    </source>
</evidence>
<gene>
    <name evidence="1" type="ORF">KDK_04550</name>
</gene>
<proteinExistence type="predicted"/>
<name>A0A402AC33_9CHLR</name>
<reference evidence="2" key="1">
    <citation type="submission" date="2018-12" db="EMBL/GenBank/DDBJ databases">
        <title>Tengunoibacter tsumagoiensis gen. nov., sp. nov., Dictyobacter kobayashii sp. nov., D. alpinus sp. nov., and D. joshuensis sp. nov. and description of Dictyobacteraceae fam. nov. within the order Ktedonobacterales isolated from Tengu-no-mugimeshi.</title>
        <authorList>
            <person name="Wang C.M."/>
            <person name="Zheng Y."/>
            <person name="Sakai Y."/>
            <person name="Toyoda A."/>
            <person name="Minakuchi Y."/>
            <person name="Abe K."/>
            <person name="Yokota A."/>
            <person name="Yabe S."/>
        </authorList>
    </citation>
    <scope>NUCLEOTIDE SEQUENCE [LARGE SCALE GENOMIC DNA]</scope>
    <source>
        <strain evidence="2">Uno11</strain>
    </source>
</reference>
<organism evidence="1 2">
    <name type="scientific">Dictyobacter kobayashii</name>
    <dbReference type="NCBI Taxonomy" id="2014872"/>
    <lineage>
        <taxon>Bacteria</taxon>
        <taxon>Bacillati</taxon>
        <taxon>Chloroflexota</taxon>
        <taxon>Ktedonobacteria</taxon>
        <taxon>Ktedonobacterales</taxon>
        <taxon>Dictyobacteraceae</taxon>
        <taxon>Dictyobacter</taxon>
    </lineage>
</organism>
<comment type="caution">
    <text evidence="1">The sequence shown here is derived from an EMBL/GenBank/DDBJ whole genome shotgun (WGS) entry which is preliminary data.</text>
</comment>
<sequence>MGLRCPTCMAMAPIGSTNCVNCRTSLAGIVPTPTNIPMQGQQAGIGGFLQGNGGKFAMGALGGAAAVLGGEMLMHGVENQIEDNIGFGGHHHHHRRDEDDGMLGGLGRLADDIGLI</sequence>